<evidence type="ECO:0000313" key="1">
    <source>
        <dbReference type="EMBL" id="QQO08714.1"/>
    </source>
</evidence>
<keyword evidence="2" id="KW-1185">Reference proteome</keyword>
<sequence>MNDKTMEILEKYLDKDFRVSPMAPNKSTMSGIDKMQKDLGIQLPEEYIAHLLGGGSEVLGERGLYIEVKEDVWPRPKQYDVGPFWSFLYGIHTFTASKESEDWMRLDAAGKDFLEETGIKAVPILRIIGDADVYCVNEAGKIARYNHEENILEEMEMDFWELFDRELKALRERKEKKIKELNK</sequence>
<dbReference type="SUPFAM" id="SSF160631">
    <property type="entry name" value="SMI1/KNR4-like"/>
    <property type="match status" value="1"/>
</dbReference>
<dbReference type="AlphaFoldDB" id="A0A7T7XLP7"/>
<name>A0A7T7XLP7_9SPIR</name>
<evidence type="ECO:0000313" key="2">
    <source>
        <dbReference type="Proteomes" id="UP000595917"/>
    </source>
</evidence>
<dbReference type="EMBL" id="CP067089">
    <property type="protein sequence ID" value="QQO08714.1"/>
    <property type="molecule type" value="Genomic_DNA"/>
</dbReference>
<dbReference type="InterPro" id="IPR037883">
    <property type="entry name" value="Knr4/Smi1-like_sf"/>
</dbReference>
<evidence type="ECO:0008006" key="3">
    <source>
        <dbReference type="Google" id="ProtNLM"/>
    </source>
</evidence>
<reference evidence="1" key="1">
    <citation type="submission" date="2021-01" db="EMBL/GenBank/DDBJ databases">
        <title>Description of Breznakiella homolactica.</title>
        <authorList>
            <person name="Song Y."/>
            <person name="Brune A."/>
        </authorList>
    </citation>
    <scope>NUCLEOTIDE SEQUENCE</scope>
    <source>
        <strain evidence="1">RmG30</strain>
    </source>
</reference>
<proteinExistence type="predicted"/>
<dbReference type="Proteomes" id="UP000595917">
    <property type="component" value="Chromosome"/>
</dbReference>
<dbReference type="KEGG" id="bhc:JFL75_17575"/>
<gene>
    <name evidence="1" type="ORF">JFL75_17575</name>
</gene>
<organism evidence="1 2">
    <name type="scientific">Breznakiella homolactica</name>
    <dbReference type="NCBI Taxonomy" id="2798577"/>
    <lineage>
        <taxon>Bacteria</taxon>
        <taxon>Pseudomonadati</taxon>
        <taxon>Spirochaetota</taxon>
        <taxon>Spirochaetia</taxon>
        <taxon>Spirochaetales</taxon>
        <taxon>Breznakiellaceae</taxon>
        <taxon>Breznakiella</taxon>
    </lineage>
</organism>
<accession>A0A7T7XLP7</accession>
<dbReference type="RefSeq" id="WP_215626020.1">
    <property type="nucleotide sequence ID" value="NZ_CP067089.2"/>
</dbReference>
<dbReference type="Gene3D" id="3.40.1580.10">
    <property type="entry name" value="SMI1/KNR4-like"/>
    <property type="match status" value="1"/>
</dbReference>
<protein>
    <recommendedName>
        <fullName evidence="3">SMI1/KNR4 family protein</fullName>
    </recommendedName>
</protein>